<proteinExistence type="predicted"/>
<reference evidence="1 2" key="1">
    <citation type="submission" date="2013-11" db="EMBL/GenBank/DDBJ databases">
        <title>Genome sequencing of Stegodyphus mimosarum.</title>
        <authorList>
            <person name="Bechsgaard J."/>
        </authorList>
    </citation>
    <scope>NUCLEOTIDE SEQUENCE [LARGE SCALE GENOMIC DNA]</scope>
</reference>
<keyword evidence="2" id="KW-1185">Reference proteome</keyword>
<organism evidence="1 2">
    <name type="scientific">Stegodyphus mimosarum</name>
    <name type="common">African social velvet spider</name>
    <dbReference type="NCBI Taxonomy" id="407821"/>
    <lineage>
        <taxon>Eukaryota</taxon>
        <taxon>Metazoa</taxon>
        <taxon>Ecdysozoa</taxon>
        <taxon>Arthropoda</taxon>
        <taxon>Chelicerata</taxon>
        <taxon>Arachnida</taxon>
        <taxon>Araneae</taxon>
        <taxon>Araneomorphae</taxon>
        <taxon>Entelegynae</taxon>
        <taxon>Eresoidea</taxon>
        <taxon>Eresidae</taxon>
        <taxon>Stegodyphus</taxon>
    </lineage>
</organism>
<evidence type="ECO:0000313" key="2">
    <source>
        <dbReference type="Proteomes" id="UP000054359"/>
    </source>
</evidence>
<name>A0A087TMX0_STEMI</name>
<gene>
    <name evidence="1" type="ORF">X975_03982</name>
</gene>
<dbReference type="EMBL" id="KK115965">
    <property type="protein sequence ID" value="KFM66459.1"/>
    <property type="molecule type" value="Genomic_DNA"/>
</dbReference>
<sequence length="45" mass="5002">MNKTMATTADSLLTPTNIVDQPKDNCTKGLNDTLVLISKYYPKWG</sequence>
<feature type="non-terminal residue" evidence="1">
    <location>
        <position position="45"/>
    </location>
</feature>
<dbReference type="AlphaFoldDB" id="A0A087TMX0"/>
<protein>
    <submittedName>
        <fullName evidence="1">Uncharacterized protein</fullName>
    </submittedName>
</protein>
<dbReference type="Proteomes" id="UP000054359">
    <property type="component" value="Unassembled WGS sequence"/>
</dbReference>
<evidence type="ECO:0000313" key="1">
    <source>
        <dbReference type="EMBL" id="KFM66459.1"/>
    </source>
</evidence>
<accession>A0A087TMX0</accession>